<accession>A0A3G8WVP4</accession>
<proteinExistence type="predicted"/>
<protein>
    <submittedName>
        <fullName evidence="1">Uncharacterized protein</fullName>
    </submittedName>
</protein>
<evidence type="ECO:0000313" key="2">
    <source>
        <dbReference type="Proteomes" id="UP000282297"/>
    </source>
</evidence>
<organism evidence="1 2">
    <name type="scientific">Chryseobacterium taklimakanense</name>
    <dbReference type="NCBI Taxonomy" id="536441"/>
    <lineage>
        <taxon>Bacteria</taxon>
        <taxon>Pseudomonadati</taxon>
        <taxon>Bacteroidota</taxon>
        <taxon>Flavobacteriia</taxon>
        <taxon>Flavobacteriales</taxon>
        <taxon>Weeksellaceae</taxon>
        <taxon>Chryseobacterium group</taxon>
        <taxon>Chryseobacterium</taxon>
    </lineage>
</organism>
<sequence>MGRFTFDKNGNIIPYDLHQISISELEEEFVNPFPNSTTRKDIYDGHSNYIIELVNVLESNFSQWLDGSFVTKKLNPNDIDVVNFVHFSEVTNDKHLLLQRFLTGVGNPQDEFKVDGYLVPVYDSADPRYAFTQDRYNYWRTLLGRDRESKPKGLLHLNIIQDGN</sequence>
<name>A0A3G8WVP4_9FLAO</name>
<dbReference type="RefSeq" id="WP_124784645.1">
    <property type="nucleotide sequence ID" value="NZ_CP034171.1"/>
</dbReference>
<dbReference type="Pfam" id="PF22014">
    <property type="entry name" value="DUF6932"/>
    <property type="match status" value="1"/>
</dbReference>
<evidence type="ECO:0000313" key="1">
    <source>
        <dbReference type="EMBL" id="AZI20441.1"/>
    </source>
</evidence>
<reference evidence="2" key="1">
    <citation type="submission" date="2018-11" db="EMBL/GenBank/DDBJ databases">
        <title>Proposal to divide the Flavobacteriaceae and reorganize its genera based on Amino Acid Identity values calculated from whole genome sequences.</title>
        <authorList>
            <person name="Nicholson A.C."/>
            <person name="Gulvik C.A."/>
            <person name="Whitney A.M."/>
            <person name="Humrighouse B.W."/>
            <person name="Bell M."/>
            <person name="Holmes B."/>
            <person name="Steigerwalt A.B."/>
            <person name="Villarma A."/>
            <person name="Sheth M."/>
            <person name="Batra D."/>
            <person name="Pryor J."/>
            <person name="Bernardet J.-F."/>
            <person name="Hugo C."/>
            <person name="Kampfer P."/>
            <person name="Newman J.D."/>
            <person name="McQuiston J.R."/>
        </authorList>
    </citation>
    <scope>NUCLEOTIDE SEQUENCE [LARGE SCALE GENOMIC DNA]</scope>
    <source>
        <strain evidence="2">H4753</strain>
    </source>
</reference>
<dbReference type="Proteomes" id="UP000282297">
    <property type="component" value="Chromosome"/>
</dbReference>
<dbReference type="AlphaFoldDB" id="A0A3G8WVP4"/>
<dbReference type="EMBL" id="CP034171">
    <property type="protein sequence ID" value="AZI20441.1"/>
    <property type="molecule type" value="Genomic_DNA"/>
</dbReference>
<gene>
    <name evidence="1" type="ORF">EIH08_06705</name>
</gene>
<dbReference type="InterPro" id="IPR053860">
    <property type="entry name" value="DUF6932"/>
</dbReference>